<name>Q4KEJ4_PSEF5</name>
<organism evidence="1 2">
    <name type="scientific">Pseudomonas fluorescens (strain ATCC BAA-477 / NRRL B-23932 / Pf-5)</name>
    <dbReference type="NCBI Taxonomy" id="220664"/>
    <lineage>
        <taxon>Bacteria</taxon>
        <taxon>Pseudomonadati</taxon>
        <taxon>Pseudomonadota</taxon>
        <taxon>Gammaproteobacteria</taxon>
        <taxon>Pseudomonadales</taxon>
        <taxon>Pseudomonadaceae</taxon>
        <taxon>Pseudomonas</taxon>
    </lineage>
</organism>
<dbReference type="HOGENOM" id="CLU_1407700_0_0_6"/>
<dbReference type="AlphaFoldDB" id="Q4KEJ4"/>
<reference evidence="1 2" key="1">
    <citation type="journal article" date="2005" name="Nat. Biotechnol.">
        <title>Complete genome sequence of the plant commensal Pseudomonas fluorescens Pf-5.</title>
        <authorList>
            <person name="Paulsen I.T."/>
            <person name="Press C.M."/>
            <person name="Ravel J."/>
            <person name="Kobayashi D.Y."/>
            <person name="Myers G.S."/>
            <person name="Mavrodi D.V."/>
            <person name="DeBoy R.T."/>
            <person name="Seshadri R."/>
            <person name="Ren Q."/>
            <person name="Madupu R."/>
            <person name="Dodson R.J."/>
            <person name="Durkin A.S."/>
            <person name="Brinkac L.M."/>
            <person name="Daugherty S.C."/>
            <person name="Sullivan S.A."/>
            <person name="Rosovitz M.J."/>
            <person name="Gwinn M.L."/>
            <person name="Zhou L."/>
            <person name="Schneider D.J."/>
            <person name="Cartinhour S.W."/>
            <person name="Nelson W.C."/>
            <person name="Weidman J."/>
            <person name="Watkins K."/>
            <person name="Tran K."/>
            <person name="Khouri H."/>
            <person name="Pierson E.A."/>
            <person name="Pierson L.S.III."/>
            <person name="Thomashow L.S."/>
            <person name="Loper J.E."/>
        </authorList>
    </citation>
    <scope>NUCLEOTIDE SEQUENCE [LARGE SCALE GENOMIC DNA]</scope>
    <source>
        <strain evidence="2">ATCC BAA-477 / NRRL B-23932 / Pf-5</strain>
    </source>
</reference>
<gene>
    <name evidence="1" type="ordered locus">PFL_2232</name>
</gene>
<dbReference type="STRING" id="220664.PFL_2232"/>
<dbReference type="KEGG" id="pfl:PFL_2232"/>
<accession>Q4KEJ4</accession>
<dbReference type="Proteomes" id="UP000008540">
    <property type="component" value="Chromosome"/>
</dbReference>
<evidence type="ECO:0000313" key="1">
    <source>
        <dbReference type="EMBL" id="AAY91505.1"/>
    </source>
</evidence>
<dbReference type="EMBL" id="CP000076">
    <property type="protein sequence ID" value="AAY91505.1"/>
    <property type="molecule type" value="Genomic_DNA"/>
</dbReference>
<protein>
    <submittedName>
        <fullName evidence="1">Uncharacterized protein</fullName>
    </submittedName>
</protein>
<proteinExistence type="predicted"/>
<sequence>MLRREPAVLPLQCHRTQADLACKQADEAAWLRVATLQRQQDDVRTYGQRRDSVVFPGQQLPGDPQPRLFPADAWPVLGRGPQVVIPDKIVLQAQLHLMHLAHLWRRAQPLAPAFAERTAEIDPQAMVGFYMEGVEGDTHGQSFPWYCGFKRRSAGFPGGAAGQDGKRPLRLLLHSARAFNRMRDCPTGTGRGR</sequence>
<evidence type="ECO:0000313" key="2">
    <source>
        <dbReference type="Proteomes" id="UP000008540"/>
    </source>
</evidence>